<dbReference type="GO" id="GO:0034647">
    <property type="term" value="F:histone H3K4me/H3K4me2/H3K4me3 demethylase activity"/>
    <property type="evidence" value="ECO:0007669"/>
    <property type="project" value="TreeGrafter"/>
</dbReference>
<feature type="region of interest" description="Disordered" evidence="9">
    <location>
        <begin position="1070"/>
        <end position="1092"/>
    </location>
</feature>
<dbReference type="PROSITE" id="PS50016">
    <property type="entry name" value="ZF_PHD_2"/>
    <property type="match status" value="2"/>
</dbReference>
<feature type="domain" description="JmjN" evidence="12">
    <location>
        <begin position="100"/>
        <end position="141"/>
    </location>
</feature>
<dbReference type="CDD" id="cd15518">
    <property type="entry name" value="PHD_Ecm5p_Lid2p_like"/>
    <property type="match status" value="1"/>
</dbReference>
<evidence type="ECO:0000259" key="10">
    <source>
        <dbReference type="PROSITE" id="PS50016"/>
    </source>
</evidence>
<feature type="region of interest" description="Disordered" evidence="9">
    <location>
        <begin position="1"/>
        <end position="93"/>
    </location>
</feature>
<dbReference type="Gene3D" id="2.60.120.650">
    <property type="entry name" value="Cupin"/>
    <property type="match status" value="1"/>
</dbReference>
<dbReference type="InterPro" id="IPR013083">
    <property type="entry name" value="Znf_RING/FYVE/PHD"/>
</dbReference>
<evidence type="ECO:0000256" key="2">
    <source>
        <dbReference type="ARBA" id="ARBA00022723"/>
    </source>
</evidence>
<dbReference type="InterPro" id="IPR036431">
    <property type="entry name" value="ARID_dom_sf"/>
</dbReference>
<dbReference type="Gene3D" id="3.30.40.10">
    <property type="entry name" value="Zinc/RING finger domain, C3HC4 (zinc finger)"/>
    <property type="match status" value="2"/>
</dbReference>
<accession>A0A0F4GJM2</accession>
<feature type="compositionally biased region" description="Polar residues" evidence="9">
    <location>
        <begin position="1816"/>
        <end position="1835"/>
    </location>
</feature>
<feature type="region of interest" description="Disordered" evidence="9">
    <location>
        <begin position="1588"/>
        <end position="1653"/>
    </location>
</feature>
<feature type="compositionally biased region" description="Pro residues" evidence="9">
    <location>
        <begin position="425"/>
        <end position="434"/>
    </location>
</feature>
<comment type="subcellular location">
    <subcellularLocation>
        <location evidence="1">Nucleus</location>
    </subcellularLocation>
</comment>
<evidence type="ECO:0000313" key="15">
    <source>
        <dbReference type="Proteomes" id="UP000033647"/>
    </source>
</evidence>
<evidence type="ECO:0000256" key="8">
    <source>
        <dbReference type="PROSITE-ProRule" id="PRU00146"/>
    </source>
</evidence>
<dbReference type="GO" id="GO:0000785">
    <property type="term" value="C:chromatin"/>
    <property type="evidence" value="ECO:0007669"/>
    <property type="project" value="TreeGrafter"/>
</dbReference>
<evidence type="ECO:0008006" key="16">
    <source>
        <dbReference type="Google" id="ProtNLM"/>
    </source>
</evidence>
<gene>
    <name evidence="14" type="ORF">TI39_contig478g00016</name>
</gene>
<evidence type="ECO:0000256" key="9">
    <source>
        <dbReference type="SAM" id="MobiDB-lite"/>
    </source>
</evidence>
<feature type="domain" description="JmjC" evidence="13">
    <location>
        <begin position="681"/>
        <end position="847"/>
    </location>
</feature>
<evidence type="ECO:0000256" key="7">
    <source>
        <dbReference type="ARBA" id="ARBA00023242"/>
    </source>
</evidence>
<feature type="compositionally biased region" description="Low complexity" evidence="9">
    <location>
        <begin position="383"/>
        <end position="405"/>
    </location>
</feature>
<feature type="region of interest" description="Disordered" evidence="9">
    <location>
        <begin position="268"/>
        <end position="297"/>
    </location>
</feature>
<dbReference type="PROSITE" id="PS51183">
    <property type="entry name" value="JMJN"/>
    <property type="match status" value="1"/>
</dbReference>
<dbReference type="SUPFAM" id="SSF57903">
    <property type="entry name" value="FYVE/PHD zinc finger"/>
    <property type="match status" value="2"/>
</dbReference>
<dbReference type="InterPro" id="IPR019787">
    <property type="entry name" value="Znf_PHD-finger"/>
</dbReference>
<evidence type="ECO:0000256" key="1">
    <source>
        <dbReference type="ARBA" id="ARBA00004123"/>
    </source>
</evidence>
<keyword evidence="5" id="KW-0862">Zinc</keyword>
<keyword evidence="15" id="KW-1185">Reference proteome</keyword>
<dbReference type="FunFam" id="1.10.150.60:FF:000010">
    <property type="entry name" value="PHD transcription factor (Rum1)"/>
    <property type="match status" value="1"/>
</dbReference>
<dbReference type="Pfam" id="PF01388">
    <property type="entry name" value="ARID"/>
    <property type="match status" value="1"/>
</dbReference>
<dbReference type="Pfam" id="PF02928">
    <property type="entry name" value="zf-C5HC2"/>
    <property type="match status" value="1"/>
</dbReference>
<evidence type="ECO:0000256" key="3">
    <source>
        <dbReference type="ARBA" id="ARBA00022737"/>
    </source>
</evidence>
<keyword evidence="2" id="KW-0479">Metal-binding</keyword>
<feature type="compositionally biased region" description="Pro residues" evidence="9">
    <location>
        <begin position="277"/>
        <end position="287"/>
    </location>
</feature>
<dbReference type="SMART" id="SM00249">
    <property type="entry name" value="PHD"/>
    <property type="match status" value="2"/>
</dbReference>
<dbReference type="Pfam" id="PF02375">
    <property type="entry name" value="JmjN"/>
    <property type="match status" value="1"/>
</dbReference>
<dbReference type="PANTHER" id="PTHR10694">
    <property type="entry name" value="LYSINE-SPECIFIC DEMETHYLASE"/>
    <property type="match status" value="1"/>
</dbReference>
<feature type="compositionally biased region" description="Low complexity" evidence="9">
    <location>
        <begin position="1618"/>
        <end position="1639"/>
    </location>
</feature>
<dbReference type="PROSITE" id="PS51011">
    <property type="entry name" value="ARID"/>
    <property type="match status" value="1"/>
</dbReference>
<dbReference type="PROSITE" id="PS51184">
    <property type="entry name" value="JMJC"/>
    <property type="match status" value="1"/>
</dbReference>
<feature type="compositionally biased region" description="Basic residues" evidence="9">
    <location>
        <begin position="1600"/>
        <end position="1609"/>
    </location>
</feature>
<dbReference type="GO" id="GO:0006355">
    <property type="term" value="P:regulation of DNA-templated transcription"/>
    <property type="evidence" value="ECO:0007669"/>
    <property type="project" value="TreeGrafter"/>
</dbReference>
<evidence type="ECO:0000256" key="5">
    <source>
        <dbReference type="ARBA" id="ARBA00022833"/>
    </source>
</evidence>
<organism evidence="14 15">
    <name type="scientific">Zymoseptoria brevis</name>
    <dbReference type="NCBI Taxonomy" id="1047168"/>
    <lineage>
        <taxon>Eukaryota</taxon>
        <taxon>Fungi</taxon>
        <taxon>Dikarya</taxon>
        <taxon>Ascomycota</taxon>
        <taxon>Pezizomycotina</taxon>
        <taxon>Dothideomycetes</taxon>
        <taxon>Dothideomycetidae</taxon>
        <taxon>Mycosphaerellales</taxon>
        <taxon>Mycosphaerellaceae</taxon>
        <taxon>Zymoseptoria</taxon>
    </lineage>
</organism>
<feature type="compositionally biased region" description="Basic residues" evidence="9">
    <location>
        <begin position="1072"/>
        <end position="1086"/>
    </location>
</feature>
<dbReference type="FunFam" id="2.60.120.650:FF:000014">
    <property type="entry name" value="PHD transcription factor (Rum1)"/>
    <property type="match status" value="1"/>
</dbReference>
<feature type="region of interest" description="Disordered" evidence="9">
    <location>
        <begin position="1770"/>
        <end position="1934"/>
    </location>
</feature>
<dbReference type="SUPFAM" id="SSF46774">
    <property type="entry name" value="ARID-like"/>
    <property type="match status" value="1"/>
</dbReference>
<keyword evidence="7" id="KW-0539">Nucleus</keyword>
<dbReference type="InterPro" id="IPR011011">
    <property type="entry name" value="Znf_FYVE_PHD"/>
</dbReference>
<dbReference type="SUPFAM" id="SSF51197">
    <property type="entry name" value="Clavaminate synthase-like"/>
    <property type="match status" value="1"/>
</dbReference>
<dbReference type="InterPro" id="IPR019786">
    <property type="entry name" value="Zinc_finger_PHD-type_CS"/>
</dbReference>
<dbReference type="GO" id="GO:0003677">
    <property type="term" value="F:DNA binding"/>
    <property type="evidence" value="ECO:0007669"/>
    <property type="project" value="InterPro"/>
</dbReference>
<dbReference type="GO" id="GO:0005634">
    <property type="term" value="C:nucleus"/>
    <property type="evidence" value="ECO:0007669"/>
    <property type="project" value="UniProtKB-SubCell"/>
</dbReference>
<dbReference type="Pfam" id="PF00628">
    <property type="entry name" value="PHD"/>
    <property type="match status" value="2"/>
</dbReference>
<evidence type="ECO:0000259" key="12">
    <source>
        <dbReference type="PROSITE" id="PS51183"/>
    </source>
</evidence>
<evidence type="ECO:0000256" key="6">
    <source>
        <dbReference type="ARBA" id="ARBA00023004"/>
    </source>
</evidence>
<dbReference type="CDD" id="cd16100">
    <property type="entry name" value="ARID"/>
    <property type="match status" value="1"/>
</dbReference>
<feature type="compositionally biased region" description="Low complexity" evidence="9">
    <location>
        <begin position="331"/>
        <end position="363"/>
    </location>
</feature>
<evidence type="ECO:0000313" key="14">
    <source>
        <dbReference type="EMBL" id="KJX97581.1"/>
    </source>
</evidence>
<dbReference type="InterPro" id="IPR013637">
    <property type="entry name" value="Lys_sp_deMease-like_dom"/>
</dbReference>
<evidence type="ECO:0000259" key="13">
    <source>
        <dbReference type="PROSITE" id="PS51184"/>
    </source>
</evidence>
<dbReference type="InterPro" id="IPR003347">
    <property type="entry name" value="JmjC_dom"/>
</dbReference>
<dbReference type="SMART" id="SM00501">
    <property type="entry name" value="BRIGHT"/>
    <property type="match status" value="1"/>
</dbReference>
<feature type="compositionally biased region" description="Polar residues" evidence="9">
    <location>
        <begin position="442"/>
        <end position="456"/>
    </location>
</feature>
<feature type="compositionally biased region" description="Polar residues" evidence="9">
    <location>
        <begin position="39"/>
        <end position="57"/>
    </location>
</feature>
<feature type="region of interest" description="Disordered" evidence="9">
    <location>
        <begin position="1375"/>
        <end position="1407"/>
    </location>
</feature>
<dbReference type="Proteomes" id="UP000033647">
    <property type="component" value="Unassembled WGS sequence"/>
</dbReference>
<keyword evidence="4 8" id="KW-0863">Zinc-finger</keyword>
<dbReference type="InterPro" id="IPR001606">
    <property type="entry name" value="ARID_dom"/>
</dbReference>
<dbReference type="InterPro" id="IPR004198">
    <property type="entry name" value="Znf_C5HC2"/>
</dbReference>
<evidence type="ECO:0000256" key="4">
    <source>
        <dbReference type="ARBA" id="ARBA00022771"/>
    </source>
</evidence>
<feature type="compositionally biased region" description="Low complexity" evidence="9">
    <location>
        <begin position="1854"/>
        <end position="1879"/>
    </location>
</feature>
<dbReference type="STRING" id="1047168.A0A0F4GJM2"/>
<proteinExistence type="predicted"/>
<dbReference type="OrthoDB" id="1678912at2759"/>
<feature type="region of interest" description="Disordered" evidence="9">
    <location>
        <begin position="309"/>
        <end position="475"/>
    </location>
</feature>
<feature type="domain" description="PHD-type" evidence="10">
    <location>
        <begin position="1410"/>
        <end position="1459"/>
    </location>
</feature>
<dbReference type="InterPro" id="IPR003349">
    <property type="entry name" value="JmjN"/>
</dbReference>
<dbReference type="Gene3D" id="1.10.150.60">
    <property type="entry name" value="ARID DNA-binding domain"/>
    <property type="match status" value="1"/>
</dbReference>
<feature type="domain" description="ARID" evidence="11">
    <location>
        <begin position="165"/>
        <end position="258"/>
    </location>
</feature>
<dbReference type="PROSITE" id="PS01359">
    <property type="entry name" value="ZF_PHD_1"/>
    <property type="match status" value="2"/>
</dbReference>
<feature type="domain" description="PHD-type" evidence="10">
    <location>
        <begin position="538"/>
        <end position="588"/>
    </location>
</feature>
<dbReference type="SMART" id="SM01014">
    <property type="entry name" value="ARID"/>
    <property type="match status" value="1"/>
</dbReference>
<evidence type="ECO:0000259" key="11">
    <source>
        <dbReference type="PROSITE" id="PS51011"/>
    </source>
</evidence>
<feature type="compositionally biased region" description="Pro residues" evidence="9">
    <location>
        <begin position="1776"/>
        <end position="1787"/>
    </location>
</feature>
<dbReference type="GO" id="GO:0008270">
    <property type="term" value="F:zinc ion binding"/>
    <property type="evidence" value="ECO:0007669"/>
    <property type="project" value="UniProtKB-KW"/>
</dbReference>
<dbReference type="Pfam" id="PF02373">
    <property type="entry name" value="JmjC"/>
    <property type="match status" value="1"/>
</dbReference>
<sequence>MVVPPSVGGPPPQMMAARDSPTAAVAGPSSMSAPKALNKNATPSAPGTLNGPPSGNNHAIPLSARRAEPLDMTTVERRGHPKRRADEKPRSHRLFDIPNAPVFRPTEEEFRDPMEYMRKIAPEGSKYGIVKIIPPDAWNPPFAINTERFHFRTRRQELNSVEGGNRVNNDYLDQLAKFHKQNGHNLNRFPSVDKRPLDLYRLKKTVERKGGFDLVCKSKRWAEVGRDLGYSGKIMSSLSTSLKNSYQKWLFPYEEYLRLAKPGVQHQMEMMNGGPYTPSPGPSPAKRPPGSASHEHTPTLQASAALNASLNGHSHSPSQSPFAFGQPQFAPMQHHPAQHMPQQHHVPQHMQQHHTQQPMPQHQTHQHTTPHHTPQSMPPPHSSQPHPNQPMSHQPQPPTTGGFTPVNAGGFTPVNAGGFTSVNAHPPPPAPTPSFMPVNGMNGFQPSNGTPQPSHQAHQHPENGPSSNPQLIAPNPTGLAALKRQHSELTPDEVDLMNRRSKRLRKDVPTVAGSNMHHSRMSAARFQAVRDRVDFRPGEMCETCGKGDDPHRLLKCESCDNVYHMACLDPPRTHAPEHEWHCPRCLVGTNEYGFEEGDVYSLAGFQRRANEFKNYHFSTIPRQFTPFNENKNFLVEDDVEREFWRLVDDLSDATEVEYGADIHSTTHGSGFPTIEKHPRDPYSIDPWNLNTLPLDKESLFRHIKSDISGMTVPWLYVGMVFSTFCWHNEDHFTYSANYQHFGETKTWYGIPGEDTAKFEQALKDDMPELFETQPDLLFQLVTLAKPDKLRKAGVRVYAIDQHAGEFVVTFPKAYHAGFNHGFNFNEAVNFAPADWEPFGEEGVKRLRDYRKQPCFSHDELLLTAASRDQTIRTAKWLAPALERMRDDELGMRQQFLSASASIEGGTSAEEPYQGPRYQGKPETIDPATEEEEVICTFCKSYCYLSRYICKRSGKVLCLLHAGSYECCEANEADRYSGGAYKDHVLYYRMGDEPLKTIVRKAVDKANIPETWAAKVDSELDENDRPSLKHLRTLLAEGEKIQYELPQLADLRRFVDRCNEWVEEATSYITRKQTNRRKSEKPARKSTAKMVEAEERDKELRKVSNIQNLLASADKIGFDCPEINTLRERAENIEEFQKDANAAIGDILSRTTADFEELAERGRDFHVDMPEMDMLERVLKRLRWNDSGKEKRPNPETGRQEQTLGEIEKHIKEGEELLVPDTNPDMAFFREHKAQGELWEQKSKELMAVEQVHYQQLDALSRQASTLPVTPETLAAVDAILKKQREVQDKIQSLVERSKDPEFRNRPHYREMKEVMDALDELQSKPNGTIDLEKESKRHEDWMRRGKKLFGKANAPLHILHQHMITVDKRNESCFDLTDKPRGPVEPSSRAATPEEGEGAPQTEGSSSSRDVFCICRRSEAGMMIECELCHEWYHGKCLKIARGKVKEDDKYTCPICDWRVKIPRDAARPRLEDLQAWQDELETLPFQPEEEKTLANICNYGQNFREFIKPYVEPAMPPTADEVGVLRFYLRKIEGADILLAEETNYLRRELHKFAPVAPVPPPVIAASGSTRKPRPTKQQKLMASLGITNPDHLPTQYKMKPHVAKRKQSNTMGSQMPGSNASASPPGSATPGPSGSSSHQNGASQPLGETPPRKFKHMTALALHVLEGLAGNAIVDHFLASEPHANRDRLLKVKAVLEMNDPTAVVDLETFKARMASLPAPAAHNPGHGYETPSERTTMVNNVYGNQFTTAAANDSFAATTGEACMGSPGQFSYPAPPGGSPPPNNFDPNLFDTGSGDMFETPAPTRPEGKDSNARSSASPEFSSRPAGNTISSGMPADMFDSPKHSQLEVPTSHAGFATSAGASSPGFGGSQQSAGAMDNVFADLVHDQDEGMGAMVNAQHDDAVHPTTEARSSDAHADPQQDVAQPEAQRS</sequence>
<dbReference type="SMART" id="SM00558">
    <property type="entry name" value="JmjC"/>
    <property type="match status" value="1"/>
</dbReference>
<feature type="compositionally biased region" description="Basic and acidic residues" evidence="9">
    <location>
        <begin position="65"/>
        <end position="93"/>
    </location>
</feature>
<comment type="caution">
    <text evidence="14">The sequence shown here is derived from an EMBL/GenBank/DDBJ whole genome shotgun (WGS) entry which is preliminary data.</text>
</comment>
<dbReference type="FunFam" id="3.30.40.10:FF:000322">
    <property type="entry name" value="PHD transcription factor (Rum1)"/>
    <property type="match status" value="1"/>
</dbReference>
<dbReference type="InterPro" id="IPR001965">
    <property type="entry name" value="Znf_PHD"/>
</dbReference>
<name>A0A0F4GJM2_9PEZI</name>
<dbReference type="PANTHER" id="PTHR10694:SF33">
    <property type="entry name" value="LYSINE-SPECIFIC DEMETHYLASE 5"/>
    <property type="match status" value="1"/>
</dbReference>
<dbReference type="Pfam" id="PF08429">
    <property type="entry name" value="PLU-1"/>
    <property type="match status" value="1"/>
</dbReference>
<dbReference type="EMBL" id="LAFY01000470">
    <property type="protein sequence ID" value="KJX97581.1"/>
    <property type="molecule type" value="Genomic_DNA"/>
</dbReference>
<reference evidence="14 15" key="1">
    <citation type="submission" date="2015-03" db="EMBL/GenBank/DDBJ databases">
        <title>RNA-seq based gene annotation and comparative genomics of four Zymoseptoria species reveal species-specific pathogenicity related genes and transposable element activity.</title>
        <authorList>
            <person name="Grandaubert J."/>
            <person name="Bhattacharyya A."/>
            <person name="Stukenbrock E.H."/>
        </authorList>
    </citation>
    <scope>NUCLEOTIDE SEQUENCE [LARGE SCALE GENOMIC DNA]</scope>
    <source>
        <strain evidence="14 15">Zb18110</strain>
    </source>
</reference>
<dbReference type="SMART" id="SM00545">
    <property type="entry name" value="JmjN"/>
    <property type="match status" value="1"/>
</dbReference>
<keyword evidence="6" id="KW-0408">Iron</keyword>
<protein>
    <recommendedName>
        <fullName evidence="16">PLU-1-domain-containing protein</fullName>
    </recommendedName>
</protein>
<keyword evidence="3" id="KW-0677">Repeat</keyword>
<feature type="compositionally biased region" description="Polar residues" evidence="9">
    <location>
        <begin position="312"/>
        <end position="321"/>
    </location>
</feature>
<dbReference type="CDD" id="cd15543">
    <property type="entry name" value="PHD_RSF1"/>
    <property type="match status" value="1"/>
</dbReference>